<dbReference type="Pfam" id="PF04542">
    <property type="entry name" value="Sigma70_r2"/>
    <property type="match status" value="1"/>
</dbReference>
<dbReference type="Gene3D" id="1.20.140.160">
    <property type="match status" value="1"/>
</dbReference>
<reference evidence="7" key="1">
    <citation type="journal article" date="2018" name="Genome Biol.">
        <title>SKESA: strategic k-mer extension for scrupulous assemblies.</title>
        <authorList>
            <person name="Souvorov A."/>
            <person name="Agarwala R."/>
            <person name="Lipman D.J."/>
        </authorList>
    </citation>
    <scope>NUCLEOTIDE SEQUENCE</scope>
    <source>
        <strain evidence="7">C8</strain>
    </source>
</reference>
<dbReference type="SUPFAM" id="SSF88659">
    <property type="entry name" value="Sigma3 and sigma4 domains of RNA polymerase sigma factors"/>
    <property type="match status" value="1"/>
</dbReference>
<dbReference type="InterPro" id="IPR014284">
    <property type="entry name" value="RNA_pol_sigma-70_dom"/>
</dbReference>
<dbReference type="InterPro" id="IPR007630">
    <property type="entry name" value="RNA_pol_sigma70_r4"/>
</dbReference>
<proteinExistence type="predicted"/>
<evidence type="ECO:0000259" key="6">
    <source>
        <dbReference type="Pfam" id="PF04545"/>
    </source>
</evidence>
<reference evidence="7" key="2">
    <citation type="submission" date="2020-07" db="EMBL/GenBank/DDBJ databases">
        <authorList>
            <consortium name="NCBI Pathogen Detection Project"/>
        </authorList>
    </citation>
    <scope>NUCLEOTIDE SEQUENCE</scope>
    <source>
        <strain evidence="7">C8</strain>
    </source>
</reference>
<sequence>MIKAENHIKLAYIATNEVYKKNSSMNFDEVLSAAMLGLVKAANRFDEKKGFKFSTYAMSTMRGQIKNDYYHDKNRFIRKRNGNKEIYEKVSISSLNDTLLLNLEKDVELIDTLPSNFEIDNEIAKLDLKNAISKLPDLQKQVIKIIFFQGKTQNEAAKLLGTNQVQISRIKNRAIDSLRKILIC</sequence>
<organism evidence="7">
    <name type="scientific">Clostridium perfringens</name>
    <dbReference type="NCBI Taxonomy" id="1502"/>
    <lineage>
        <taxon>Bacteria</taxon>
        <taxon>Bacillati</taxon>
        <taxon>Bacillota</taxon>
        <taxon>Clostridia</taxon>
        <taxon>Eubacteriales</taxon>
        <taxon>Clostridiaceae</taxon>
        <taxon>Clostridium</taxon>
    </lineage>
</organism>
<evidence type="ECO:0000256" key="4">
    <source>
        <dbReference type="ARBA" id="ARBA00023163"/>
    </source>
</evidence>
<feature type="domain" description="RNA polymerase sigma-70 region 4" evidence="6">
    <location>
        <begin position="131"/>
        <end position="180"/>
    </location>
</feature>
<keyword evidence="4" id="KW-0804">Transcription</keyword>
<dbReference type="GO" id="GO:0006352">
    <property type="term" value="P:DNA-templated transcription initiation"/>
    <property type="evidence" value="ECO:0007669"/>
    <property type="project" value="InterPro"/>
</dbReference>
<dbReference type="SUPFAM" id="SSF88946">
    <property type="entry name" value="Sigma2 domain of RNA polymerase sigma factors"/>
    <property type="match status" value="1"/>
</dbReference>
<dbReference type="NCBIfam" id="TIGR02937">
    <property type="entry name" value="sigma70-ECF"/>
    <property type="match status" value="1"/>
</dbReference>
<evidence type="ECO:0000259" key="5">
    <source>
        <dbReference type="Pfam" id="PF04542"/>
    </source>
</evidence>
<evidence type="ECO:0000256" key="2">
    <source>
        <dbReference type="ARBA" id="ARBA00023082"/>
    </source>
</evidence>
<feature type="domain" description="RNA polymerase sigma-70 region 2" evidence="5">
    <location>
        <begin position="21"/>
        <end position="68"/>
    </location>
</feature>
<gene>
    <name evidence="7" type="ORF">I9080_003518</name>
</gene>
<dbReference type="InterPro" id="IPR007627">
    <property type="entry name" value="RNA_pol_sigma70_r2"/>
</dbReference>
<dbReference type="PANTHER" id="PTHR30385:SF4">
    <property type="entry name" value="RNA POLYMERASE SIGMA-E FACTOR"/>
    <property type="match status" value="1"/>
</dbReference>
<comment type="caution">
    <text evidence="7">The sequence shown here is derived from an EMBL/GenBank/DDBJ whole genome shotgun (WGS) entry which is preliminary data.</text>
</comment>
<name>A0A8H9UZ73_CLOPF</name>
<keyword evidence="1" id="KW-0805">Transcription regulation</keyword>
<keyword evidence="2" id="KW-0731">Sigma factor</keyword>
<evidence type="ECO:0000256" key="1">
    <source>
        <dbReference type="ARBA" id="ARBA00023015"/>
    </source>
</evidence>
<dbReference type="Pfam" id="PF04545">
    <property type="entry name" value="Sigma70_r4"/>
    <property type="match status" value="1"/>
</dbReference>
<protein>
    <submittedName>
        <fullName evidence="7">Sigma-70 family RNA polymerase sigma factor</fullName>
    </submittedName>
</protein>
<dbReference type="CDD" id="cd06171">
    <property type="entry name" value="Sigma70_r4"/>
    <property type="match status" value="1"/>
</dbReference>
<dbReference type="GO" id="GO:0016987">
    <property type="term" value="F:sigma factor activity"/>
    <property type="evidence" value="ECO:0007669"/>
    <property type="project" value="UniProtKB-KW"/>
</dbReference>
<dbReference type="Proteomes" id="UP000859547">
    <property type="component" value="Unassembled WGS sequence"/>
</dbReference>
<evidence type="ECO:0000256" key="3">
    <source>
        <dbReference type="ARBA" id="ARBA00023125"/>
    </source>
</evidence>
<dbReference type="EMBL" id="DACTCB010000066">
    <property type="protein sequence ID" value="HAT4309648.1"/>
    <property type="molecule type" value="Genomic_DNA"/>
</dbReference>
<accession>A0A8H9UZ73</accession>
<evidence type="ECO:0000313" key="7">
    <source>
        <dbReference type="EMBL" id="HAT4309648.1"/>
    </source>
</evidence>
<dbReference type="GO" id="GO:0003677">
    <property type="term" value="F:DNA binding"/>
    <property type="evidence" value="ECO:0007669"/>
    <property type="project" value="UniProtKB-KW"/>
</dbReference>
<dbReference type="InterPro" id="IPR013325">
    <property type="entry name" value="RNA_pol_sigma_r2"/>
</dbReference>
<keyword evidence="3" id="KW-0238">DNA-binding</keyword>
<dbReference type="PANTHER" id="PTHR30385">
    <property type="entry name" value="SIGMA FACTOR F FLAGELLAR"/>
    <property type="match status" value="1"/>
</dbReference>
<dbReference type="InterPro" id="IPR013324">
    <property type="entry name" value="RNA_pol_sigma_r3/r4-like"/>
</dbReference>
<dbReference type="Gene3D" id="1.10.1740.10">
    <property type="match status" value="1"/>
</dbReference>
<dbReference type="AlphaFoldDB" id="A0A8H9UZ73"/>